<dbReference type="GO" id="GO:0015343">
    <property type="term" value="F:siderophore-iron transmembrane transporter activity"/>
    <property type="evidence" value="ECO:0007669"/>
    <property type="project" value="TreeGrafter"/>
</dbReference>
<dbReference type="PANTHER" id="PTHR23501:SF92">
    <property type="entry name" value="GLUTATHIONE EXCHANGER 1-RELATED"/>
    <property type="match status" value="1"/>
</dbReference>
<evidence type="ECO:0000313" key="11">
    <source>
        <dbReference type="Proteomes" id="UP001377567"/>
    </source>
</evidence>
<evidence type="ECO:0000256" key="6">
    <source>
        <dbReference type="ARBA" id="ARBA00023065"/>
    </source>
</evidence>
<reference evidence="10 11" key="1">
    <citation type="journal article" date="2023" name="Elife">
        <title>Identification of key yeast species and microbe-microbe interactions impacting larval growth of Drosophila in the wild.</title>
        <authorList>
            <person name="Mure A."/>
            <person name="Sugiura Y."/>
            <person name="Maeda R."/>
            <person name="Honda K."/>
            <person name="Sakurai N."/>
            <person name="Takahashi Y."/>
            <person name="Watada M."/>
            <person name="Katoh T."/>
            <person name="Gotoh A."/>
            <person name="Gotoh Y."/>
            <person name="Taniguchi I."/>
            <person name="Nakamura K."/>
            <person name="Hayashi T."/>
            <person name="Katayama T."/>
            <person name="Uemura T."/>
            <person name="Hattori Y."/>
        </authorList>
    </citation>
    <scope>NUCLEOTIDE SEQUENCE [LARGE SCALE GENOMIC DNA]</scope>
    <source>
        <strain evidence="10 11">KH-74</strain>
    </source>
</reference>
<dbReference type="InterPro" id="IPR011701">
    <property type="entry name" value="MFS"/>
</dbReference>
<comment type="similarity">
    <text evidence="2">Belongs to the major facilitator superfamily.</text>
</comment>
<keyword evidence="5 9" id="KW-1133">Transmembrane helix</keyword>
<organism evidence="10 11">
    <name type="scientific">Maudiozyma humilis</name>
    <name type="common">Sour dough yeast</name>
    <name type="synonym">Kazachstania humilis</name>
    <dbReference type="NCBI Taxonomy" id="51915"/>
    <lineage>
        <taxon>Eukaryota</taxon>
        <taxon>Fungi</taxon>
        <taxon>Dikarya</taxon>
        <taxon>Ascomycota</taxon>
        <taxon>Saccharomycotina</taxon>
        <taxon>Saccharomycetes</taxon>
        <taxon>Saccharomycetales</taxon>
        <taxon>Saccharomycetaceae</taxon>
        <taxon>Maudiozyma</taxon>
    </lineage>
</organism>
<dbReference type="Gene3D" id="1.20.1250.20">
    <property type="entry name" value="MFS general substrate transporter like domains"/>
    <property type="match status" value="2"/>
</dbReference>
<evidence type="ECO:0000256" key="1">
    <source>
        <dbReference type="ARBA" id="ARBA00004127"/>
    </source>
</evidence>
<comment type="caution">
    <text evidence="10">The sequence shown here is derived from an EMBL/GenBank/DDBJ whole genome shotgun (WGS) entry which is preliminary data.</text>
</comment>
<evidence type="ECO:0000256" key="9">
    <source>
        <dbReference type="SAM" id="Phobius"/>
    </source>
</evidence>
<feature type="transmembrane region" description="Helical" evidence="9">
    <location>
        <begin position="429"/>
        <end position="448"/>
    </location>
</feature>
<keyword evidence="6" id="KW-0406">Ion transport</keyword>
<evidence type="ECO:0000256" key="4">
    <source>
        <dbReference type="ARBA" id="ARBA00022692"/>
    </source>
</evidence>
<feature type="region of interest" description="Disordered" evidence="8">
    <location>
        <begin position="1"/>
        <end position="44"/>
    </location>
</feature>
<feature type="transmembrane region" description="Helical" evidence="9">
    <location>
        <begin position="290"/>
        <end position="316"/>
    </location>
</feature>
<dbReference type="EMBL" id="BTGD01000025">
    <property type="protein sequence ID" value="GMM58508.1"/>
    <property type="molecule type" value="Genomic_DNA"/>
</dbReference>
<dbReference type="CDD" id="cd17322">
    <property type="entry name" value="MFS_ARN_like"/>
    <property type="match status" value="1"/>
</dbReference>
<proteinExistence type="inferred from homology"/>
<keyword evidence="4 9" id="KW-0812">Transmembrane</keyword>
<dbReference type="GO" id="GO:0005768">
    <property type="term" value="C:endosome"/>
    <property type="evidence" value="ECO:0007669"/>
    <property type="project" value="TreeGrafter"/>
</dbReference>
<dbReference type="PANTHER" id="PTHR23501">
    <property type="entry name" value="MAJOR FACILITATOR SUPERFAMILY"/>
    <property type="match status" value="1"/>
</dbReference>
<keyword evidence="3" id="KW-0813">Transport</keyword>
<evidence type="ECO:0000256" key="7">
    <source>
        <dbReference type="ARBA" id="ARBA00023136"/>
    </source>
</evidence>
<dbReference type="AlphaFoldDB" id="A0AAV5S4T7"/>
<evidence type="ECO:0000256" key="2">
    <source>
        <dbReference type="ARBA" id="ARBA00008335"/>
    </source>
</evidence>
<feature type="transmembrane region" description="Helical" evidence="9">
    <location>
        <begin position="141"/>
        <end position="161"/>
    </location>
</feature>
<dbReference type="Proteomes" id="UP001377567">
    <property type="component" value="Unassembled WGS sequence"/>
</dbReference>
<protein>
    <submittedName>
        <fullName evidence="10">Siderophore transporter</fullName>
    </submittedName>
</protein>
<keyword evidence="11" id="KW-1185">Reference proteome</keyword>
<accession>A0AAV5S4T7</accession>
<dbReference type="SUPFAM" id="SSF103473">
    <property type="entry name" value="MFS general substrate transporter"/>
    <property type="match status" value="1"/>
</dbReference>
<feature type="transmembrane region" description="Helical" evidence="9">
    <location>
        <begin position="204"/>
        <end position="225"/>
    </location>
</feature>
<feature type="transmembrane region" description="Helical" evidence="9">
    <location>
        <begin position="76"/>
        <end position="95"/>
    </location>
</feature>
<comment type="subcellular location">
    <subcellularLocation>
        <location evidence="1">Endomembrane system</location>
        <topology evidence="1">Multi-pass membrane protein</topology>
    </subcellularLocation>
</comment>
<feature type="transmembrane region" description="Helical" evidence="9">
    <location>
        <begin position="404"/>
        <end position="423"/>
    </location>
</feature>
<feature type="transmembrane region" description="Helical" evidence="9">
    <location>
        <begin position="460"/>
        <end position="478"/>
    </location>
</feature>
<dbReference type="GO" id="GO:0005886">
    <property type="term" value="C:plasma membrane"/>
    <property type="evidence" value="ECO:0007669"/>
    <property type="project" value="TreeGrafter"/>
</dbReference>
<dbReference type="Pfam" id="PF07690">
    <property type="entry name" value="MFS_1"/>
    <property type="match status" value="1"/>
</dbReference>
<feature type="transmembrane region" description="Helical" evidence="9">
    <location>
        <begin position="173"/>
        <end position="192"/>
    </location>
</feature>
<name>A0AAV5S4T7_MAUHU</name>
<feature type="transmembrane region" description="Helical" evidence="9">
    <location>
        <begin position="365"/>
        <end position="392"/>
    </location>
</feature>
<feature type="transmembrane region" description="Helical" evidence="9">
    <location>
        <begin position="328"/>
        <end position="345"/>
    </location>
</feature>
<feature type="transmembrane region" description="Helical" evidence="9">
    <location>
        <begin position="237"/>
        <end position="260"/>
    </location>
</feature>
<gene>
    <name evidence="10" type="ORF">DAKH74_051250</name>
</gene>
<evidence type="ECO:0000313" key="10">
    <source>
        <dbReference type="EMBL" id="GMM58508.1"/>
    </source>
</evidence>
<dbReference type="FunFam" id="1.20.1250.20:FF:000197">
    <property type="entry name" value="Siderophore iron transporter 1"/>
    <property type="match status" value="1"/>
</dbReference>
<evidence type="ECO:0000256" key="8">
    <source>
        <dbReference type="SAM" id="MobiDB-lite"/>
    </source>
</evidence>
<evidence type="ECO:0000256" key="3">
    <source>
        <dbReference type="ARBA" id="ARBA00022448"/>
    </source>
</evidence>
<keyword evidence="7 9" id="KW-0472">Membrane</keyword>
<evidence type="ECO:0000256" key="5">
    <source>
        <dbReference type="ARBA" id="ARBA00022989"/>
    </source>
</evidence>
<dbReference type="GO" id="GO:0005774">
    <property type="term" value="C:vacuolar membrane"/>
    <property type="evidence" value="ECO:0007669"/>
    <property type="project" value="TreeGrafter"/>
</dbReference>
<dbReference type="InterPro" id="IPR036259">
    <property type="entry name" value="MFS_trans_sf"/>
</dbReference>
<sequence length="654" mass="73189">MSSRSSVENIERHVFKNSTKQVSKSDDGTHTSVANEIDDDKPNYADEVPLEQHMEKKNKNLMIRRTEILASMCNKWYHHALLIFCAFVCGYGYGLDGNIRYIYTGYATSSYSEHSLLSTINVINAVVSAVSQIMYARLSDVFGRLSLFIVSIVLYAVGTIIQCQAYDVQRYAAGSIFYNAGYVGVILVLLLILSDYSSLKWRLFYQFAPTWPFIINTWISGNITSSANPLKNWSWDIGMWAFIFPLSCIPIICCMLYMQWKASKTEEWQLLKQEKTLFQEYGFLLSIKQLFWQLDIIGVILMGCSLGCILVPLTLAGGVKTTWNDSRLIGPFVLGFVLIPIFAFWEIKFARYPLVPGKLVKDRGIWAALGISFLIDFIYYMAADYLYTVLIVAVNESVKSATRISSLSSFVSTVASPFFSLFLTRFTRLKPFIIVGCSLWFLSMGLLYHFRGGEESHSGIIGAMCVWGLGTVLFTYPVNVSCQAATNHENMATVTALNYTLYRIGSAVGAAVSGAIWTQKLYGEILKGLGDVTLATEAYSSPYTFIDTYTWETPERQAVVQAYRYIQRLETLVALVFCVPLVGFSLCLRDAKLTDAVAHDDIAEGEYIDKKSNDPIGDFFASLLGRKKHAHDSSSDNGSSLDISIAEKTNTHSV</sequence>
<feature type="transmembrane region" description="Helical" evidence="9">
    <location>
        <begin position="116"/>
        <end position="135"/>
    </location>
</feature>